<keyword evidence="12" id="KW-1185">Reference proteome</keyword>
<comment type="catalytic activity">
    <reaction evidence="8">
        <text>L-cysteinyl-[protein] + hexadecanoyl-CoA = S-hexadecanoyl-L-cysteinyl-[protein] + CoA</text>
        <dbReference type="Rhea" id="RHEA:36683"/>
        <dbReference type="Rhea" id="RHEA-COMP:10131"/>
        <dbReference type="Rhea" id="RHEA-COMP:11032"/>
        <dbReference type="ChEBI" id="CHEBI:29950"/>
        <dbReference type="ChEBI" id="CHEBI:57287"/>
        <dbReference type="ChEBI" id="CHEBI:57379"/>
        <dbReference type="ChEBI" id="CHEBI:74151"/>
        <dbReference type="EC" id="2.3.1.225"/>
    </reaction>
</comment>
<dbReference type="EC" id="2.3.1.225" evidence="8"/>
<comment type="similarity">
    <text evidence="2 8">Belongs to the DHHC palmitoyltransferase family.</text>
</comment>
<evidence type="ECO:0000313" key="11">
    <source>
        <dbReference type="EMBL" id="KAE9587377.1"/>
    </source>
</evidence>
<evidence type="ECO:0000256" key="2">
    <source>
        <dbReference type="ARBA" id="ARBA00008574"/>
    </source>
</evidence>
<dbReference type="GO" id="GO:0005794">
    <property type="term" value="C:Golgi apparatus"/>
    <property type="evidence" value="ECO:0007669"/>
    <property type="project" value="TreeGrafter"/>
</dbReference>
<evidence type="ECO:0000256" key="9">
    <source>
        <dbReference type="SAM" id="MobiDB-lite"/>
    </source>
</evidence>
<dbReference type="PANTHER" id="PTHR22883">
    <property type="entry name" value="ZINC FINGER DHHC DOMAIN CONTAINING PROTEIN"/>
    <property type="match status" value="1"/>
</dbReference>
<feature type="region of interest" description="Disordered" evidence="9">
    <location>
        <begin position="1"/>
        <end position="21"/>
    </location>
</feature>
<keyword evidence="4 8" id="KW-0812">Transmembrane</keyword>
<feature type="transmembrane region" description="Helical" evidence="8">
    <location>
        <begin position="52"/>
        <end position="72"/>
    </location>
</feature>
<feature type="domain" description="Palmitoyltransferase DHHC" evidence="10">
    <location>
        <begin position="154"/>
        <end position="281"/>
    </location>
</feature>
<dbReference type="PROSITE" id="PS50216">
    <property type="entry name" value="DHHC"/>
    <property type="match status" value="1"/>
</dbReference>
<accession>A0A6A4NL50</accession>
<dbReference type="OrthoDB" id="4096362at2759"/>
<comment type="subcellular location">
    <subcellularLocation>
        <location evidence="1">Endomembrane system</location>
        <topology evidence="1">Multi-pass membrane protein</topology>
    </subcellularLocation>
</comment>
<dbReference type="GO" id="GO:0019706">
    <property type="term" value="F:protein-cysteine S-palmitoyltransferase activity"/>
    <property type="evidence" value="ECO:0007669"/>
    <property type="project" value="UniProtKB-EC"/>
</dbReference>
<dbReference type="Pfam" id="PF01529">
    <property type="entry name" value="DHHC"/>
    <property type="match status" value="1"/>
</dbReference>
<evidence type="ECO:0000256" key="6">
    <source>
        <dbReference type="ARBA" id="ARBA00023136"/>
    </source>
</evidence>
<dbReference type="Proteomes" id="UP000447434">
    <property type="component" value="Chromosome 23"/>
</dbReference>
<keyword evidence="5 8" id="KW-1133">Transmembrane helix</keyword>
<organism evidence="11 12">
    <name type="scientific">Lupinus albus</name>
    <name type="common">White lupine</name>
    <name type="synonym">Lupinus termis</name>
    <dbReference type="NCBI Taxonomy" id="3870"/>
    <lineage>
        <taxon>Eukaryota</taxon>
        <taxon>Viridiplantae</taxon>
        <taxon>Streptophyta</taxon>
        <taxon>Embryophyta</taxon>
        <taxon>Tracheophyta</taxon>
        <taxon>Spermatophyta</taxon>
        <taxon>Magnoliopsida</taxon>
        <taxon>eudicotyledons</taxon>
        <taxon>Gunneridae</taxon>
        <taxon>Pentapetalae</taxon>
        <taxon>rosids</taxon>
        <taxon>fabids</taxon>
        <taxon>Fabales</taxon>
        <taxon>Fabaceae</taxon>
        <taxon>Papilionoideae</taxon>
        <taxon>50 kb inversion clade</taxon>
        <taxon>genistoids sensu lato</taxon>
        <taxon>core genistoids</taxon>
        <taxon>Genisteae</taxon>
        <taxon>Lupinus</taxon>
    </lineage>
</organism>
<evidence type="ECO:0000256" key="8">
    <source>
        <dbReference type="RuleBase" id="RU079119"/>
    </source>
</evidence>
<keyword evidence="6 8" id="KW-0472">Membrane</keyword>
<feature type="transmembrane region" description="Helical" evidence="8">
    <location>
        <begin position="200"/>
        <end position="223"/>
    </location>
</feature>
<sequence>MHSPRAPTPSNLNGGATEVSGAPSHVRTYRVWKGSNEFLLHGRLIFGPDVKYTLITIFLIVAPIAIFCVFVARKLVEHPYRSGYSIPIIVIVHTVFVLITLLLTAARDPGIVPRNAHAPEPDEYDECGNFYSEQSPQRRLPRTKDVIVNGISIKIKYCDTCKLYRPPRCFHCSVCDNCVERFDHHCPWVGQCIGLRNYRFYYMFIFSTTLLCLNVHGFCWAYVKCIMDSEEISIWKALMKTPASIALIIYTSISVWFVGGLTVFHTYLISENQSTYENYKNHYDRQVNPYNKGIVYNFKEIFCSIIPPSKNNFRSKVTIPKDPSDSSERKGVESLISLMKKTRGDLEFGKPDYDEVYEVQNDSIDGFINEDEVGNCSEFSDISVDLIKMLHTEGGERLVASFLRDNLWERSSRRLDLGNKIVDSIHQVGESKRNTTHSAIDSATHSAIDSATHSATTSATDIAIHSATDIATDTATDSASGSVGSIIRDKFKDVS</sequence>
<dbReference type="PANTHER" id="PTHR22883:SF130">
    <property type="entry name" value="S-ACYLTRANSFERASE"/>
    <property type="match status" value="1"/>
</dbReference>
<feature type="transmembrane region" description="Helical" evidence="8">
    <location>
        <begin position="244"/>
        <end position="268"/>
    </location>
</feature>
<keyword evidence="3 8" id="KW-0808">Transferase</keyword>
<evidence type="ECO:0000256" key="3">
    <source>
        <dbReference type="ARBA" id="ARBA00022679"/>
    </source>
</evidence>
<evidence type="ECO:0000256" key="1">
    <source>
        <dbReference type="ARBA" id="ARBA00004127"/>
    </source>
</evidence>
<evidence type="ECO:0000259" key="10">
    <source>
        <dbReference type="Pfam" id="PF01529"/>
    </source>
</evidence>
<dbReference type="InterPro" id="IPR001594">
    <property type="entry name" value="Palmitoyltrfase_DHHC"/>
</dbReference>
<name>A0A6A4NL50_LUPAL</name>
<keyword evidence="7 8" id="KW-0012">Acyltransferase</keyword>
<dbReference type="AlphaFoldDB" id="A0A6A4NL50"/>
<comment type="domain">
    <text evidence="8">The DHHC domain is required for palmitoyltransferase activity.</text>
</comment>
<dbReference type="GO" id="GO:0006612">
    <property type="term" value="P:protein targeting to membrane"/>
    <property type="evidence" value="ECO:0007669"/>
    <property type="project" value="TreeGrafter"/>
</dbReference>
<evidence type="ECO:0000256" key="4">
    <source>
        <dbReference type="ARBA" id="ARBA00022692"/>
    </source>
</evidence>
<comment type="caution">
    <text evidence="11">The sequence shown here is derived from an EMBL/GenBank/DDBJ whole genome shotgun (WGS) entry which is preliminary data.</text>
</comment>
<dbReference type="GO" id="GO:0005783">
    <property type="term" value="C:endoplasmic reticulum"/>
    <property type="evidence" value="ECO:0007669"/>
    <property type="project" value="TreeGrafter"/>
</dbReference>
<reference evidence="12" key="1">
    <citation type="journal article" date="2020" name="Nat. Commun.">
        <title>Genome sequence of the cluster root forming white lupin.</title>
        <authorList>
            <person name="Hufnagel B."/>
            <person name="Marques A."/>
            <person name="Soriano A."/>
            <person name="Marques L."/>
            <person name="Divol F."/>
            <person name="Doumas P."/>
            <person name="Sallet E."/>
            <person name="Mancinotti D."/>
            <person name="Carrere S."/>
            <person name="Marande W."/>
            <person name="Arribat S."/>
            <person name="Keller J."/>
            <person name="Huneau C."/>
            <person name="Blein T."/>
            <person name="Aime D."/>
            <person name="Laguerre M."/>
            <person name="Taylor J."/>
            <person name="Schubert V."/>
            <person name="Nelson M."/>
            <person name="Geu-Flores F."/>
            <person name="Crespi M."/>
            <person name="Gallardo-Guerrero K."/>
            <person name="Delaux P.-M."/>
            <person name="Salse J."/>
            <person name="Berges H."/>
            <person name="Guyot R."/>
            <person name="Gouzy J."/>
            <person name="Peret B."/>
        </authorList>
    </citation>
    <scope>NUCLEOTIDE SEQUENCE [LARGE SCALE GENOMIC DNA]</scope>
    <source>
        <strain evidence="12">cv. Amiga</strain>
    </source>
</reference>
<proteinExistence type="inferred from homology"/>
<dbReference type="EMBL" id="WOCE01000023">
    <property type="protein sequence ID" value="KAE9587377.1"/>
    <property type="molecule type" value="Genomic_DNA"/>
</dbReference>
<evidence type="ECO:0000256" key="7">
    <source>
        <dbReference type="ARBA" id="ARBA00023315"/>
    </source>
</evidence>
<gene>
    <name evidence="11" type="ORF">Lalb_Chr23g0272981</name>
</gene>
<dbReference type="InterPro" id="IPR039859">
    <property type="entry name" value="PFA4/ZDH16/20/ERF2-like"/>
</dbReference>
<protein>
    <recommendedName>
        <fullName evidence="8">S-acyltransferase</fullName>
        <ecNumber evidence="8">2.3.1.225</ecNumber>
    </recommendedName>
    <alternativeName>
        <fullName evidence="8">Palmitoyltransferase</fullName>
    </alternativeName>
</protein>
<evidence type="ECO:0000313" key="12">
    <source>
        <dbReference type="Proteomes" id="UP000447434"/>
    </source>
</evidence>
<evidence type="ECO:0000256" key="5">
    <source>
        <dbReference type="ARBA" id="ARBA00022989"/>
    </source>
</evidence>
<feature type="transmembrane region" description="Helical" evidence="8">
    <location>
        <begin position="84"/>
        <end position="106"/>
    </location>
</feature>